<dbReference type="InterPro" id="IPR045864">
    <property type="entry name" value="aa-tRNA-synth_II/BPL/LPL"/>
</dbReference>
<protein>
    <submittedName>
        <fullName evidence="2">Octanoyltransferase</fullName>
    </submittedName>
</protein>
<dbReference type="GO" id="GO:0016740">
    <property type="term" value="F:transferase activity"/>
    <property type="evidence" value="ECO:0007669"/>
    <property type="project" value="UniProtKB-ARBA"/>
</dbReference>
<dbReference type="GO" id="GO:0009249">
    <property type="term" value="P:protein lipoylation"/>
    <property type="evidence" value="ECO:0007669"/>
    <property type="project" value="UniProtKB-ARBA"/>
</dbReference>
<feature type="domain" description="BPL/LPL catalytic" evidence="1">
    <location>
        <begin position="32"/>
        <end position="242"/>
    </location>
</feature>
<dbReference type="Gene3D" id="3.30.930.10">
    <property type="entry name" value="Bira Bifunctional Protein, Domain 2"/>
    <property type="match status" value="1"/>
</dbReference>
<organism evidence="2 3">
    <name type="scientific">Virgibacillus halodenitrificans</name>
    <name type="common">Bacillus halodenitrificans</name>
    <dbReference type="NCBI Taxonomy" id="1482"/>
    <lineage>
        <taxon>Bacteria</taxon>
        <taxon>Bacillati</taxon>
        <taxon>Bacillota</taxon>
        <taxon>Bacilli</taxon>
        <taxon>Bacillales</taxon>
        <taxon>Bacillaceae</taxon>
        <taxon>Virgibacillus</taxon>
    </lineage>
</organism>
<dbReference type="SUPFAM" id="SSF55681">
    <property type="entry name" value="Class II aaRS and biotin synthetases"/>
    <property type="match status" value="1"/>
</dbReference>
<dbReference type="PROSITE" id="PS51733">
    <property type="entry name" value="BPL_LPL_CATALYTIC"/>
    <property type="match status" value="1"/>
</dbReference>
<dbReference type="Proteomes" id="UP000182945">
    <property type="component" value="Chromosome"/>
</dbReference>
<dbReference type="EMBL" id="CP017962">
    <property type="protein sequence ID" value="APC46988.1"/>
    <property type="molecule type" value="Genomic_DNA"/>
</dbReference>
<dbReference type="GO" id="GO:0140096">
    <property type="term" value="F:catalytic activity, acting on a protein"/>
    <property type="evidence" value="ECO:0007669"/>
    <property type="project" value="UniProtKB-ARBA"/>
</dbReference>
<evidence type="ECO:0000313" key="2">
    <source>
        <dbReference type="EMBL" id="APC46988.1"/>
    </source>
</evidence>
<evidence type="ECO:0000313" key="3">
    <source>
        <dbReference type="Proteomes" id="UP000182945"/>
    </source>
</evidence>
<dbReference type="AlphaFoldDB" id="A0AAC9NJF5"/>
<dbReference type="CDD" id="cd16443">
    <property type="entry name" value="LplA"/>
    <property type="match status" value="1"/>
</dbReference>
<reference evidence="2 3" key="1">
    <citation type="submission" date="2016-11" db="EMBL/GenBank/DDBJ databases">
        <title>Complete genome sequencing of Virgibacillus halodenitrificans PDB-F2.</title>
        <authorList>
            <person name="Sun Z."/>
            <person name="Zhou Y."/>
            <person name="Li H."/>
        </authorList>
    </citation>
    <scope>NUCLEOTIDE SEQUENCE [LARGE SCALE GENOMIC DNA]</scope>
    <source>
        <strain evidence="2 3">PDB-F2</strain>
    </source>
</reference>
<dbReference type="KEGG" id="vhl:BME96_01730"/>
<dbReference type="PANTHER" id="PTHR43679:SF2">
    <property type="entry name" value="OCTANOYL-[GCVH]:PROTEIN N-OCTANOYLTRANSFERASE"/>
    <property type="match status" value="1"/>
</dbReference>
<gene>
    <name evidence="2" type="ORF">BME96_01730</name>
</gene>
<evidence type="ECO:0000259" key="1">
    <source>
        <dbReference type="PROSITE" id="PS51733"/>
    </source>
</evidence>
<dbReference type="Pfam" id="PF21948">
    <property type="entry name" value="LplA-B_cat"/>
    <property type="match status" value="1"/>
</dbReference>
<dbReference type="RefSeq" id="WP_071648122.1">
    <property type="nucleotide sequence ID" value="NZ_CP017962.1"/>
</dbReference>
<dbReference type="PANTHER" id="PTHR43679">
    <property type="entry name" value="OCTANOYLTRANSFERASE LIPM-RELATED"/>
    <property type="match status" value="1"/>
</dbReference>
<accession>A0AAC9NJF5</accession>
<dbReference type="GeneID" id="71513098"/>
<dbReference type="InterPro" id="IPR004143">
    <property type="entry name" value="BPL_LPL_catalytic"/>
</dbReference>
<dbReference type="InterPro" id="IPR050664">
    <property type="entry name" value="Octanoyltrans_LipM/LipL"/>
</dbReference>
<name>A0AAC9NJF5_VIRHA</name>
<sequence length="273" mass="31035">MSEEWNLLDSGCNDAAINMALDEALLNWHSKGEIPPTIRFYGWSTPSLSLGHFQKVERSIHLQAIKKHQCQLVRRLTGGSAVLHDNELTYSVVVTENHPAIPKSVRDAYYVLSKGVLAGYQELGIQADYAVPDKTATKDRTAVCFEKTAYYELVVNGKKISGNAQTRKQGVLLQHGSIPLEINDHMLFDLFVFPNEEIRERKRKQFSKKASTINELTKKQYTYNEVKTAFIAGFKKGLNINLNPVVLSSQEWDEVYELAERKYQDINKKVVRS</sequence>
<proteinExistence type="predicted"/>